<accession>A0ABY1DVE9</accession>
<keyword evidence="2" id="KW-0472">Membrane</keyword>
<feature type="transmembrane region" description="Helical" evidence="2">
    <location>
        <begin position="105"/>
        <end position="123"/>
    </location>
</feature>
<organism evidence="3 4">
    <name type="scientific">Saccharopolyspora kobensis</name>
    <dbReference type="NCBI Taxonomy" id="146035"/>
    <lineage>
        <taxon>Bacteria</taxon>
        <taxon>Bacillati</taxon>
        <taxon>Actinomycetota</taxon>
        <taxon>Actinomycetes</taxon>
        <taxon>Pseudonocardiales</taxon>
        <taxon>Pseudonocardiaceae</taxon>
        <taxon>Saccharopolyspora</taxon>
    </lineage>
</organism>
<keyword evidence="2" id="KW-0812">Transmembrane</keyword>
<evidence type="ECO:0000313" key="3">
    <source>
        <dbReference type="EMBL" id="SFD23386.1"/>
    </source>
</evidence>
<gene>
    <name evidence="3" type="ORF">SAMN05216506_103165</name>
</gene>
<dbReference type="Proteomes" id="UP000199690">
    <property type="component" value="Unassembled WGS sequence"/>
</dbReference>
<name>A0ABY1DVE9_9PSEU</name>
<feature type="region of interest" description="Disordered" evidence="1">
    <location>
        <begin position="240"/>
        <end position="266"/>
    </location>
</feature>
<feature type="transmembrane region" description="Helical" evidence="2">
    <location>
        <begin position="76"/>
        <end position="99"/>
    </location>
</feature>
<keyword evidence="4" id="KW-1185">Reference proteome</keyword>
<dbReference type="EMBL" id="FOME01000003">
    <property type="protein sequence ID" value="SFD23386.1"/>
    <property type="molecule type" value="Genomic_DNA"/>
</dbReference>
<dbReference type="InterPro" id="IPR021235">
    <property type="entry name" value="DUF2637"/>
</dbReference>
<keyword evidence="2" id="KW-1133">Transmembrane helix</keyword>
<evidence type="ECO:0000313" key="4">
    <source>
        <dbReference type="Proteomes" id="UP000199690"/>
    </source>
</evidence>
<dbReference type="RefSeq" id="WP_093350578.1">
    <property type="nucleotide sequence ID" value="NZ_FOME01000003.1"/>
</dbReference>
<protein>
    <recommendedName>
        <fullName evidence="5">DUF2637 domain-containing protein</fullName>
    </recommendedName>
</protein>
<evidence type="ECO:0000256" key="2">
    <source>
        <dbReference type="SAM" id="Phobius"/>
    </source>
</evidence>
<proteinExistence type="predicted"/>
<reference evidence="3 4" key="1">
    <citation type="submission" date="2016-10" db="EMBL/GenBank/DDBJ databases">
        <authorList>
            <person name="Varghese N."/>
            <person name="Submissions S."/>
        </authorList>
    </citation>
    <scope>NUCLEOTIDE SEQUENCE [LARGE SCALE GENOMIC DNA]</scope>
    <source>
        <strain evidence="3 4">CGMCC 4.3529</strain>
    </source>
</reference>
<evidence type="ECO:0008006" key="5">
    <source>
        <dbReference type="Google" id="ProtNLM"/>
    </source>
</evidence>
<evidence type="ECO:0000256" key="1">
    <source>
        <dbReference type="SAM" id="MobiDB-lite"/>
    </source>
</evidence>
<dbReference type="Pfam" id="PF10935">
    <property type="entry name" value="DUF2637"/>
    <property type="match status" value="1"/>
</dbReference>
<comment type="caution">
    <text evidence="3">The sequence shown here is derived from an EMBL/GenBank/DDBJ whole genome shotgun (WGS) entry which is preliminary data.</text>
</comment>
<feature type="transmembrane region" description="Helical" evidence="2">
    <location>
        <begin position="46"/>
        <end position="64"/>
    </location>
</feature>
<sequence length="266" mass="28138">MFRKFTSTQIASAAVAVPAVIAAIMSYEHLRVVAEFAGEGWRAGLLPLSVDGLVIASSVAALAARQAGQRVHGMTAVNLLVGLLVSVAANILVPFLPFLTSSGRIALSACVAAWPAVALALAFEELLRLRRAQVEVPQEAEVPEVPGLMDDVDYIQAALLPEPEVTGSQARAEVPEVPQEAEVPHVTAPEPELIELPEVTEPEATELPVAEPVTPFTGSVRDLAIAEVLRNPGITGKALGEMFPRAGRPRSDSWGRQIKRAVAANE</sequence>